<evidence type="ECO:0000313" key="2">
    <source>
        <dbReference type="EMBL" id="MFC5897176.1"/>
    </source>
</evidence>
<dbReference type="Proteomes" id="UP001596241">
    <property type="component" value="Unassembled WGS sequence"/>
</dbReference>
<feature type="region of interest" description="Disordered" evidence="1">
    <location>
        <begin position="1"/>
        <end position="21"/>
    </location>
</feature>
<gene>
    <name evidence="2" type="ORF">ACFP3M_30670</name>
</gene>
<organism evidence="2 3">
    <name type="scientific">Streptomyces ramulosus</name>
    <dbReference type="NCBI Taxonomy" id="47762"/>
    <lineage>
        <taxon>Bacteria</taxon>
        <taxon>Bacillati</taxon>
        <taxon>Actinomycetota</taxon>
        <taxon>Actinomycetes</taxon>
        <taxon>Kitasatosporales</taxon>
        <taxon>Streptomycetaceae</taxon>
        <taxon>Streptomyces</taxon>
    </lineage>
</organism>
<keyword evidence="3" id="KW-1185">Reference proteome</keyword>
<accession>A0ABW1FSN7</accession>
<evidence type="ECO:0000313" key="3">
    <source>
        <dbReference type="Proteomes" id="UP001596241"/>
    </source>
</evidence>
<protein>
    <submittedName>
        <fullName evidence="2">Uncharacterized protein</fullName>
    </submittedName>
</protein>
<evidence type="ECO:0000256" key="1">
    <source>
        <dbReference type="SAM" id="MobiDB-lite"/>
    </source>
</evidence>
<dbReference type="RefSeq" id="WP_345077050.1">
    <property type="nucleotide sequence ID" value="NZ_BAAAWG010000001.1"/>
</dbReference>
<dbReference type="EMBL" id="JBHSPW010000019">
    <property type="protein sequence ID" value="MFC5897176.1"/>
    <property type="molecule type" value="Genomic_DNA"/>
</dbReference>
<feature type="compositionally biased region" description="Basic and acidic residues" evidence="1">
    <location>
        <begin position="74"/>
        <end position="85"/>
    </location>
</feature>
<name>A0ABW1FSN7_9ACTN</name>
<feature type="compositionally biased region" description="Pro residues" evidence="1">
    <location>
        <begin position="1"/>
        <end position="12"/>
    </location>
</feature>
<reference evidence="3" key="1">
    <citation type="journal article" date="2019" name="Int. J. Syst. Evol. Microbiol.">
        <title>The Global Catalogue of Microorganisms (GCM) 10K type strain sequencing project: providing services to taxonomists for standard genome sequencing and annotation.</title>
        <authorList>
            <consortium name="The Broad Institute Genomics Platform"/>
            <consortium name="The Broad Institute Genome Sequencing Center for Infectious Disease"/>
            <person name="Wu L."/>
            <person name="Ma J."/>
        </authorList>
    </citation>
    <scope>NUCLEOTIDE SEQUENCE [LARGE SCALE GENOMIC DNA]</scope>
    <source>
        <strain evidence="3">CGMCC 1.15809</strain>
    </source>
</reference>
<proteinExistence type="predicted"/>
<feature type="region of interest" description="Disordered" evidence="1">
    <location>
        <begin position="62"/>
        <end position="95"/>
    </location>
</feature>
<sequence length="95" mass="9574">MVGSSPDPPGPGAGPHAAEAGAKSTVAGLGALLPTARNAPLISPCGVVTRPVRDISPSRFAPARRVGDRSLPTADRRPLVRDYVRAGEPATGARG</sequence>
<comment type="caution">
    <text evidence="2">The sequence shown here is derived from an EMBL/GenBank/DDBJ whole genome shotgun (WGS) entry which is preliminary data.</text>
</comment>